<dbReference type="InterPro" id="IPR037185">
    <property type="entry name" value="EmrE-like"/>
</dbReference>
<evidence type="ECO:0000259" key="7">
    <source>
        <dbReference type="Pfam" id="PF03151"/>
    </source>
</evidence>
<dbReference type="GO" id="GO:0016020">
    <property type="term" value="C:membrane"/>
    <property type="evidence" value="ECO:0007669"/>
    <property type="project" value="UniProtKB-SubCell"/>
</dbReference>
<evidence type="ECO:0000256" key="1">
    <source>
        <dbReference type="ARBA" id="ARBA00004141"/>
    </source>
</evidence>
<feature type="transmembrane region" description="Helical" evidence="6">
    <location>
        <begin position="326"/>
        <end position="344"/>
    </location>
</feature>
<feature type="transmembrane region" description="Helical" evidence="6">
    <location>
        <begin position="267"/>
        <end position="286"/>
    </location>
</feature>
<name>A0A9P6VWR9_RHOMI</name>
<dbReference type="AlphaFoldDB" id="A0A9P6VWR9"/>
<feature type="region of interest" description="Disordered" evidence="5">
    <location>
        <begin position="17"/>
        <end position="36"/>
    </location>
</feature>
<evidence type="ECO:0000313" key="8">
    <source>
        <dbReference type="EMBL" id="KAG0657160.1"/>
    </source>
</evidence>
<dbReference type="OrthoDB" id="1588579at2759"/>
<feature type="transmembrane region" description="Helical" evidence="6">
    <location>
        <begin position="245"/>
        <end position="261"/>
    </location>
</feature>
<dbReference type="Pfam" id="PF03151">
    <property type="entry name" value="TPT"/>
    <property type="match status" value="1"/>
</dbReference>
<protein>
    <submittedName>
        <fullName evidence="8">Suppressor of loss of ypt1</fullName>
    </submittedName>
</protein>
<organism evidence="8 9">
    <name type="scientific">Rhodotorula mucilaginosa</name>
    <name type="common">Yeast</name>
    <name type="synonym">Rhodotorula rubra</name>
    <dbReference type="NCBI Taxonomy" id="5537"/>
    <lineage>
        <taxon>Eukaryota</taxon>
        <taxon>Fungi</taxon>
        <taxon>Dikarya</taxon>
        <taxon>Basidiomycota</taxon>
        <taxon>Pucciniomycotina</taxon>
        <taxon>Microbotryomycetes</taxon>
        <taxon>Sporidiobolales</taxon>
        <taxon>Sporidiobolaceae</taxon>
        <taxon>Rhodotorula</taxon>
    </lineage>
</organism>
<feature type="transmembrane region" description="Helical" evidence="6">
    <location>
        <begin position="75"/>
        <end position="96"/>
    </location>
</feature>
<gene>
    <name evidence="8" type="primary">SLY41</name>
    <name evidence="8" type="ORF">C6P46_006657</name>
</gene>
<feature type="compositionally biased region" description="Low complexity" evidence="5">
    <location>
        <begin position="656"/>
        <end position="668"/>
    </location>
</feature>
<comment type="caution">
    <text evidence="8">The sequence shown here is derived from an EMBL/GenBank/DDBJ whole genome shotgun (WGS) entry which is preliminary data.</text>
</comment>
<reference evidence="8 9" key="1">
    <citation type="submission" date="2020-11" db="EMBL/GenBank/DDBJ databases">
        <title>Kefir isolates.</title>
        <authorList>
            <person name="Marcisauskas S."/>
            <person name="Kim Y."/>
            <person name="Blasche S."/>
        </authorList>
    </citation>
    <scope>NUCLEOTIDE SEQUENCE [LARGE SCALE GENOMIC DNA]</scope>
    <source>
        <strain evidence="8 9">KR</strain>
    </source>
</reference>
<evidence type="ECO:0000313" key="9">
    <source>
        <dbReference type="Proteomes" id="UP000777482"/>
    </source>
</evidence>
<feature type="compositionally biased region" description="Basic and acidic residues" evidence="5">
    <location>
        <begin position="451"/>
        <end position="466"/>
    </location>
</feature>
<dbReference type="EMBL" id="PUHQ01000085">
    <property type="protein sequence ID" value="KAG0657160.1"/>
    <property type="molecule type" value="Genomic_DNA"/>
</dbReference>
<sequence>MLGDVLVSARQALGGAGNSRASARSRDPFATNGNGVGAKDRSALATLLPKLPSSSSATAAAAANHAGPDGAAPSWAALLPSSSTLGFISLCCLWYLSSAFSSNTGKSILTRFRYPVTLTFVQFAFVAGYCVLILALRERIGNAASHHQQHHPINPNGTGNGGLSNRRRRSSISTLGGWGIRKPSKHMFHGTFMMSLFQIAGHVFSSMAIARVPVSTVHTIKALSPLFTVLSYAALFGVRYSSATYVALLPLTIGVMLACSFDLRANAMGFLCALGSTFIFVAQNIFSKKLLPKENSSIAQGELKASTGPGAGSGGGGAAKLDKLNLLFYSSGMAFFLMIPIWLYSDASALFFSAPIPTQQAAAAAGSTSSLLFYFFANGSVHFAQNLLAFSILARTSPVTYSIASLIKRIAVICIAIVWSRQHVSLIQAVGMTSTFGGLWMYNRAKSDVDKGEKKRVQVEKRHDLELPSTVGDARALDGTDTPPLQQPQQSMMGQQYYGRREANGSAYAQGAASVSGADGLASSNAFTSSAAHHPAAAPPPPRTHHAAPVHPSPTVYSPLDPFDKADPYSRTGQLPAHSISPLGVAPSSSPSLNSSPYPSNARSESLAPEGQSASFATAGEPMSPRPNASPQATDGAVAIRAGYRGDAARNDRGSSSRSRSRPGTNSPGTKSVGPAAADYRPHAGPGQHPPASARGGAASVPTSSPAHLYSSANGNPYGPGRIMPPESLFAPIAAGGASATSGGYR</sequence>
<evidence type="ECO:0000256" key="6">
    <source>
        <dbReference type="SAM" id="Phobius"/>
    </source>
</evidence>
<keyword evidence="9" id="KW-1185">Reference proteome</keyword>
<dbReference type="SUPFAM" id="SSF103481">
    <property type="entry name" value="Multidrug resistance efflux transporter EmrE"/>
    <property type="match status" value="1"/>
</dbReference>
<accession>A0A9P6VWR9</accession>
<feature type="region of interest" description="Disordered" evidence="5">
    <location>
        <begin position="146"/>
        <end position="165"/>
    </location>
</feature>
<feature type="domain" description="Sugar phosphate transporter" evidence="7">
    <location>
        <begin position="89"/>
        <end position="443"/>
    </location>
</feature>
<keyword evidence="3 6" id="KW-1133">Transmembrane helix</keyword>
<evidence type="ECO:0000256" key="2">
    <source>
        <dbReference type="ARBA" id="ARBA00022692"/>
    </source>
</evidence>
<evidence type="ECO:0000256" key="3">
    <source>
        <dbReference type="ARBA" id="ARBA00022989"/>
    </source>
</evidence>
<feature type="transmembrane region" description="Helical" evidence="6">
    <location>
        <begin position="191"/>
        <end position="210"/>
    </location>
</feature>
<dbReference type="Proteomes" id="UP000777482">
    <property type="component" value="Unassembled WGS sequence"/>
</dbReference>
<feature type="compositionally biased region" description="Polar residues" evidence="5">
    <location>
        <begin position="701"/>
        <end position="715"/>
    </location>
</feature>
<dbReference type="InterPro" id="IPR050186">
    <property type="entry name" value="TPT_transporter"/>
</dbReference>
<evidence type="ECO:0000256" key="5">
    <source>
        <dbReference type="SAM" id="MobiDB-lite"/>
    </source>
</evidence>
<feature type="region of interest" description="Disordered" evidence="5">
    <location>
        <begin position="528"/>
        <end position="728"/>
    </location>
</feature>
<dbReference type="PANTHER" id="PTHR11132">
    <property type="entry name" value="SOLUTE CARRIER FAMILY 35"/>
    <property type="match status" value="1"/>
</dbReference>
<keyword evidence="4 6" id="KW-0472">Membrane</keyword>
<dbReference type="InterPro" id="IPR004853">
    <property type="entry name" value="Sugar_P_trans_dom"/>
</dbReference>
<evidence type="ECO:0000256" key="4">
    <source>
        <dbReference type="ARBA" id="ARBA00023136"/>
    </source>
</evidence>
<proteinExistence type="predicted"/>
<feature type="region of interest" description="Disordered" evidence="5">
    <location>
        <begin position="451"/>
        <end position="492"/>
    </location>
</feature>
<feature type="transmembrane region" description="Helical" evidence="6">
    <location>
        <begin position="116"/>
        <end position="136"/>
    </location>
</feature>
<keyword evidence="2 6" id="KW-0812">Transmembrane</keyword>
<comment type="subcellular location">
    <subcellularLocation>
        <location evidence="1">Membrane</location>
        <topology evidence="1">Multi-pass membrane protein</topology>
    </subcellularLocation>
</comment>
<feature type="compositionally biased region" description="Low complexity" evidence="5">
    <location>
        <begin position="587"/>
        <end position="600"/>
    </location>
</feature>